<feature type="region of interest" description="Disordered" evidence="2">
    <location>
        <begin position="243"/>
        <end position="360"/>
    </location>
</feature>
<keyword evidence="1" id="KW-0175">Coiled coil</keyword>
<organism evidence="3 4">
    <name type="scientific">Aureobasidium melanogenum</name>
    <name type="common">Aureobasidium pullulans var. melanogenum</name>
    <dbReference type="NCBI Taxonomy" id="46634"/>
    <lineage>
        <taxon>Eukaryota</taxon>
        <taxon>Fungi</taxon>
        <taxon>Dikarya</taxon>
        <taxon>Ascomycota</taxon>
        <taxon>Pezizomycotina</taxon>
        <taxon>Dothideomycetes</taxon>
        <taxon>Dothideomycetidae</taxon>
        <taxon>Dothideales</taxon>
        <taxon>Saccotheciaceae</taxon>
        <taxon>Aureobasidium</taxon>
    </lineage>
</organism>
<protein>
    <submittedName>
        <fullName evidence="3">Uncharacterized protein</fullName>
    </submittedName>
</protein>
<name>A0A9P8G1K0_AURME</name>
<reference evidence="3" key="2">
    <citation type="submission" date="2021-08" db="EMBL/GenBank/DDBJ databases">
        <authorList>
            <person name="Gostincar C."/>
            <person name="Sun X."/>
            <person name="Song Z."/>
            <person name="Gunde-Cimerman N."/>
        </authorList>
    </citation>
    <scope>NUCLEOTIDE SEQUENCE</scope>
    <source>
        <strain evidence="3">EXF-9298</strain>
    </source>
</reference>
<dbReference type="Proteomes" id="UP000729357">
    <property type="component" value="Unassembled WGS sequence"/>
</dbReference>
<feature type="coiled-coil region" evidence="1">
    <location>
        <begin position="133"/>
        <end position="170"/>
    </location>
</feature>
<comment type="caution">
    <text evidence="3">The sequence shown here is derived from an EMBL/GenBank/DDBJ whole genome shotgun (WGS) entry which is preliminary data.</text>
</comment>
<feature type="region of interest" description="Disordered" evidence="2">
    <location>
        <begin position="1"/>
        <end position="42"/>
    </location>
</feature>
<feature type="non-terminal residue" evidence="3">
    <location>
        <position position="508"/>
    </location>
</feature>
<evidence type="ECO:0000313" key="4">
    <source>
        <dbReference type="Proteomes" id="UP000729357"/>
    </source>
</evidence>
<feature type="compositionally biased region" description="Polar residues" evidence="2">
    <location>
        <begin position="11"/>
        <end position="20"/>
    </location>
</feature>
<feature type="compositionally biased region" description="Basic and acidic residues" evidence="2">
    <location>
        <begin position="24"/>
        <end position="33"/>
    </location>
</feature>
<evidence type="ECO:0000313" key="3">
    <source>
        <dbReference type="EMBL" id="KAG9987875.1"/>
    </source>
</evidence>
<proteinExistence type="predicted"/>
<reference evidence="3" key="1">
    <citation type="journal article" date="2021" name="J Fungi (Basel)">
        <title>Virulence traits and population genomics of the black yeast Aureobasidium melanogenum.</title>
        <authorList>
            <person name="Cernosa A."/>
            <person name="Sun X."/>
            <person name="Gostincar C."/>
            <person name="Fang C."/>
            <person name="Gunde-Cimerman N."/>
            <person name="Song Z."/>
        </authorList>
    </citation>
    <scope>NUCLEOTIDE SEQUENCE</scope>
    <source>
        <strain evidence="3">EXF-9298</strain>
    </source>
</reference>
<feature type="compositionally biased region" description="Basic and acidic residues" evidence="2">
    <location>
        <begin position="466"/>
        <end position="481"/>
    </location>
</feature>
<evidence type="ECO:0000256" key="2">
    <source>
        <dbReference type="SAM" id="MobiDB-lite"/>
    </source>
</evidence>
<feature type="compositionally biased region" description="Low complexity" evidence="2">
    <location>
        <begin position="309"/>
        <end position="332"/>
    </location>
</feature>
<feature type="compositionally biased region" description="Basic and acidic residues" evidence="2">
    <location>
        <begin position="252"/>
        <end position="272"/>
    </location>
</feature>
<feature type="compositionally biased region" description="Basic residues" evidence="2">
    <location>
        <begin position="298"/>
        <end position="308"/>
    </location>
</feature>
<accession>A0A9P8G1K0</accession>
<dbReference type="EMBL" id="JAHFXS010000192">
    <property type="protein sequence ID" value="KAG9987875.1"/>
    <property type="molecule type" value="Genomic_DNA"/>
</dbReference>
<sequence>MSFDTFPPWGSRTQESAQSTLEDEIGKLVEPPKGRLKSAKVQDRIDTEASSFPEVAQYAEQLTGYWNASEVSNDDLAGVRTRLVGDAVKLNAMVHDQIEIAHQANTLYTELDRAWEAAAINAQIARTMYSKVLPDQSEELLALRAKVAALEKEQSVKELLAAQHKELTEKFGLAADDRKELERLRANANTRPLTPILGQVAAAQAAAAQAAPDQLQEAIKNLTAEVKGIKSTTDQIAQAMNQVANEDQAANDPKRRSQSDLRIRSESGDREPAFSPTGPSGPRRASVQIDAARGGRSMQRRSSMRVSRRPGSQPASQPSPTSSGVTQTTTGGEEADEDASAPEAATPTPPPSSSQPQNNILDHTDAQDVLSNILAWDGDEFFPTTEVPNSVVDDLKASITEKLVDLDKNKFHTAFTASVNRPGMACVWQRSLHSGKTQPNGYHACKDCVSLRRPCVIRAKNQAPGRNDRPHLAPLPDDLRPADATRADAEYWVLSDPQDVAEDTPAES</sequence>
<dbReference type="AlphaFoldDB" id="A0A9P8G1K0"/>
<feature type="region of interest" description="Disordered" evidence="2">
    <location>
        <begin position="461"/>
        <end position="481"/>
    </location>
</feature>
<keyword evidence="4" id="KW-1185">Reference proteome</keyword>
<evidence type="ECO:0000256" key="1">
    <source>
        <dbReference type="SAM" id="Coils"/>
    </source>
</evidence>
<gene>
    <name evidence="3" type="ORF">KCU98_g3037</name>
</gene>